<feature type="region of interest" description="Disordered" evidence="2">
    <location>
        <begin position="401"/>
        <end position="435"/>
    </location>
</feature>
<feature type="region of interest" description="Disordered" evidence="2">
    <location>
        <begin position="328"/>
        <end position="386"/>
    </location>
</feature>
<evidence type="ECO:0000256" key="2">
    <source>
        <dbReference type="SAM" id="MobiDB-lite"/>
    </source>
</evidence>
<feature type="coiled-coil region" evidence="1">
    <location>
        <begin position="102"/>
        <end position="129"/>
    </location>
</feature>
<accession>A0A9P6M113</accession>
<organism evidence="3 4">
    <name type="scientific">Mortierella alpina</name>
    <name type="common">Oleaginous fungus</name>
    <name type="synonym">Mortierella renispora</name>
    <dbReference type="NCBI Taxonomy" id="64518"/>
    <lineage>
        <taxon>Eukaryota</taxon>
        <taxon>Fungi</taxon>
        <taxon>Fungi incertae sedis</taxon>
        <taxon>Mucoromycota</taxon>
        <taxon>Mortierellomycotina</taxon>
        <taxon>Mortierellomycetes</taxon>
        <taxon>Mortierellales</taxon>
        <taxon>Mortierellaceae</taxon>
        <taxon>Mortierella</taxon>
    </lineage>
</organism>
<evidence type="ECO:0000313" key="4">
    <source>
        <dbReference type="Proteomes" id="UP000738359"/>
    </source>
</evidence>
<protein>
    <recommendedName>
        <fullName evidence="5">XPG-I domain-containing protein</fullName>
    </recommendedName>
</protein>
<feature type="compositionally biased region" description="Basic and acidic residues" evidence="2">
    <location>
        <begin position="328"/>
        <end position="349"/>
    </location>
</feature>
<dbReference type="InterPro" id="IPR029060">
    <property type="entry name" value="PIN-like_dom_sf"/>
</dbReference>
<evidence type="ECO:0008006" key="5">
    <source>
        <dbReference type="Google" id="ProtNLM"/>
    </source>
</evidence>
<reference evidence="3" key="1">
    <citation type="journal article" date="2020" name="Fungal Divers.">
        <title>Resolving the Mortierellaceae phylogeny through synthesis of multi-gene phylogenetics and phylogenomics.</title>
        <authorList>
            <person name="Vandepol N."/>
            <person name="Liber J."/>
            <person name="Desiro A."/>
            <person name="Na H."/>
            <person name="Kennedy M."/>
            <person name="Barry K."/>
            <person name="Grigoriev I.V."/>
            <person name="Miller A.N."/>
            <person name="O'Donnell K."/>
            <person name="Stajich J.E."/>
            <person name="Bonito G."/>
        </authorList>
    </citation>
    <scope>NUCLEOTIDE SEQUENCE</scope>
    <source>
        <strain evidence="3">CK1249</strain>
    </source>
</reference>
<evidence type="ECO:0000256" key="1">
    <source>
        <dbReference type="SAM" id="Coils"/>
    </source>
</evidence>
<dbReference type="InterPro" id="IPR006084">
    <property type="entry name" value="XPG/Rad2"/>
</dbReference>
<proteinExistence type="predicted"/>
<dbReference type="PANTHER" id="PTHR11081">
    <property type="entry name" value="FLAP ENDONUCLEASE FAMILY MEMBER"/>
    <property type="match status" value="1"/>
</dbReference>
<dbReference type="Gene3D" id="3.40.50.1010">
    <property type="entry name" value="5'-nuclease"/>
    <property type="match status" value="1"/>
</dbReference>
<dbReference type="OrthoDB" id="2441143at2759"/>
<dbReference type="Proteomes" id="UP000738359">
    <property type="component" value="Unassembled WGS sequence"/>
</dbReference>
<comment type="caution">
    <text evidence="3">The sequence shown here is derived from an EMBL/GenBank/DDBJ whole genome shotgun (WGS) entry which is preliminary data.</text>
</comment>
<sequence>MGVVGLWPYIRKKGYDPELRQTSSIPSSSASTAIRLDILGTYFAVIQSAYSRHPANIAHAVVERAILTFGNESALILYLDGGPSEEKKATQQAREDRRKTALDLARTKVAELERRVDEHRRTRKQIHITIKTSLRAGFVWSSESKAAFAAYMRGRGWDVRECGTEADVAIAKECGPGDIIVTKDSDFVIYSSITTIWRPVTRYKFLAYDVQAVQVALGLNRVQLTVLGVISKNDYGANIYSLGPATNHSIVKTLKGKDPEKMVEDYLSHSLVRSRNTELKTFQDALRVLVRLDQTPLQSAVDQGGQHLHTATYTATQERYARVCRKIEENRKQRPREQKSGETSERPRNLEGATKSYNKYRTVVGPPGDKSEDSLPPRPRYAAKTRRRRIVWPAPERMKRYKWKPHKPGPEPATNQNSEHLKARRKRRKKTMKAPTSIRDMTKMQLVKAIDREHPLVALTVGTVEANAMRASGNDTAVGEEVVRTLQEVARIVGECKTQVQLLIGRFIQATTKQGRPLTQEERDILDAICPPLTNASEEEEDEDEDGDSDQDQVRFLSMLLRHVYSRDRLAGTKLGKLAGGLVRRCPLPEATLAKTYPGMAMFDSTGRQLATEIKGHFKRGCQDIIEKLEVKVKKGLLAQDALEINHNESTIMNFVRLNALLDNPRKVVPVSTAVPSFVSFSERELLPLLWKSEIIRAKLLDMAGRPDMNRVFMEWWLSEQEPGRLTSELLTTVGRGRLGRGKSEINPTGYQRSTVVWSFEQVRVHLESLRREGFDATNYSEKGYVLRGGISTDGFRLHLLAHKLKELQGVRFRRITIPSRLTSTLGGTTDYLTEVRNVLKSPADVASLWQCDPSKIKIVGIDLGQACVFGASALPPACDPEQPGQHVFKGKAPATVTIPPAAPATPTVALASSAALLTATPIAMAVDLTSAAPVASTTIAATPATTAYRCAASDLAELAPAMANTSGSTNSAVFHNMSVKAKAVYQPVLKFRRWANDSKNAEVEGGESIGSIESNIPSMSGKDADFDELTTYLTKHHIQLHEFYGRRYQKHLWDSRRAKETEYAAAAEQLLQMVGGTIGEKRRSDNYVLFGIGLGQFSSTSGLTSLHGTFGTYLVKLLRRSGRGISNR</sequence>
<feature type="compositionally biased region" description="Basic residues" evidence="2">
    <location>
        <begin position="422"/>
        <end position="432"/>
    </location>
</feature>
<evidence type="ECO:0000313" key="3">
    <source>
        <dbReference type="EMBL" id="KAF9958693.1"/>
    </source>
</evidence>
<name>A0A9P6M113_MORAP</name>
<keyword evidence="1" id="KW-0175">Coiled coil</keyword>
<dbReference type="EMBL" id="JAAAHY010000712">
    <property type="protein sequence ID" value="KAF9958693.1"/>
    <property type="molecule type" value="Genomic_DNA"/>
</dbReference>
<keyword evidence="4" id="KW-1185">Reference proteome</keyword>
<dbReference type="AlphaFoldDB" id="A0A9P6M113"/>
<dbReference type="SUPFAM" id="SSF88723">
    <property type="entry name" value="PIN domain-like"/>
    <property type="match status" value="1"/>
</dbReference>
<gene>
    <name evidence="3" type="ORF">BGZ70_009115</name>
</gene>